<keyword evidence="3 10" id="KW-1134">Transmembrane beta strand</keyword>
<dbReference type="AlphaFoldDB" id="A0A0A2EIN4"/>
<dbReference type="Pfam" id="PF13715">
    <property type="entry name" value="CarbopepD_reg_2"/>
    <property type="match status" value="1"/>
</dbReference>
<reference evidence="14 15" key="1">
    <citation type="submission" date="2014-08" db="EMBL/GenBank/DDBJ databases">
        <title>Porphyromonas cangingivalis strain:COT-109_OH1386 Genome sequencing.</title>
        <authorList>
            <person name="Wallis C."/>
            <person name="Deusch O."/>
            <person name="O'Flynn C."/>
            <person name="Davis I."/>
            <person name="Jospin G."/>
            <person name="Darling A.E."/>
            <person name="Coil D.A."/>
            <person name="Alexiev A."/>
            <person name="Horsfall A."/>
            <person name="Kirkwood N."/>
            <person name="Harris S."/>
            <person name="Eisen J.A."/>
        </authorList>
    </citation>
    <scope>NUCLEOTIDE SEQUENCE [LARGE SCALE GENOMIC DNA]</scope>
    <source>
        <strain evidence="15">COT-109 OH1386</strain>
    </source>
</reference>
<dbReference type="GO" id="GO:0009279">
    <property type="term" value="C:cell outer membrane"/>
    <property type="evidence" value="ECO:0007669"/>
    <property type="project" value="UniProtKB-SubCell"/>
</dbReference>
<evidence type="ECO:0000256" key="1">
    <source>
        <dbReference type="ARBA" id="ARBA00004571"/>
    </source>
</evidence>
<sequence>MKIRSPRVLGVVLISLLSITLTFAQERHRLSGKVYEMVKGKRTPLPHASVSLPVYKMGGNSQMDGKYLIKGIPTGRVRVLVSFVGKQSIDTLVLVDKDMILDFVLREDNFRLKEVAVTATKSDNRQATASKISRNAIDHLQALSLKDILALLPGGSVNNPTLSNASQINIRTAAGGNMNALGTSIIQDGAPLSNNANLQVMNPGVVGATAPLSGGASPAGGVDTRMISIDDVESVEVIRGIPSVEYGDLTSGAVIIRSKAGRQPIRVNAKVNPNTYQASAHGGVNLGKNYGAISAGTDYAFNVTNPIQAYNHYQRMTGKVLYSNSFFDDRLTSNSVFNLIYGKDSRDRNPDDLTYKRKSSGGRLGVRLSNSGTWRFNEGWLKNINYVLSYAQTHKKSENEEMYHSANAPYSATLVDGAVLSNIAGEHLVDASGNEITHLANTEPGARAHYLPNSYLGRQTIDGREINFYAKLSADFHNRWGNVNNRILIGSDFRLDGNRGKGKHFEQVSVPYRNLSALNASFRPRNYNEIPFMRQLGIYAEENLHWQIGDAALKVQVGGRYDHTDVVGGVFSPRANVECDMGNGLTIQAGYGRAAKMPTLLYLYPERAYFEYINLNELADTKIPEVDRRFITTTRIFDTQNKNLEIARNTKYELGLGYEHKYFSASATLFREELSNGYTMSRTLDSFRPVLFKEYKRNAENKLELSQENPVLASFYMPHNGIEEHSKGLEYELNIRRIDAIRTSFTLTGAYIHTVDDGNEYFFYDNSGPSAKDRTHVGVYDPDMSVTHTILHNTALRITHNIPEIGFVVTLTSEVTWRDIDRNVMGNDSIPIMYISKVDGLARPFEENMKDDPEFKKLIRNVNPTDYISESYPPLLNFNLNVTKEIKDFMRISFFANNLFRSYPIADSKRSPGYKTVRNKNFFFGVELSFKL</sequence>
<evidence type="ECO:0000256" key="6">
    <source>
        <dbReference type="ARBA" id="ARBA00023077"/>
    </source>
</evidence>
<dbReference type="Pfam" id="PF00593">
    <property type="entry name" value="TonB_dep_Rec_b-barrel"/>
    <property type="match status" value="1"/>
</dbReference>
<feature type="domain" description="TonB-dependent receptor-like beta-barrel" evidence="12">
    <location>
        <begin position="317"/>
        <end position="759"/>
    </location>
</feature>
<dbReference type="InterPro" id="IPR000531">
    <property type="entry name" value="Beta-barrel_TonB"/>
</dbReference>
<evidence type="ECO:0000256" key="8">
    <source>
        <dbReference type="ARBA" id="ARBA00023170"/>
    </source>
</evidence>
<keyword evidence="7 10" id="KW-0472">Membrane</keyword>
<dbReference type="InterPro" id="IPR008969">
    <property type="entry name" value="CarboxyPept-like_regulatory"/>
</dbReference>
<dbReference type="Gene3D" id="2.170.130.10">
    <property type="entry name" value="TonB-dependent receptor, plug domain"/>
    <property type="match status" value="1"/>
</dbReference>
<dbReference type="eggNOG" id="COG4771">
    <property type="taxonomic scope" value="Bacteria"/>
</dbReference>
<dbReference type="InterPro" id="IPR039426">
    <property type="entry name" value="TonB-dep_rcpt-like"/>
</dbReference>
<dbReference type="PANTHER" id="PTHR30069:SF29">
    <property type="entry name" value="HEMOGLOBIN AND HEMOGLOBIN-HAPTOGLOBIN-BINDING PROTEIN 1-RELATED"/>
    <property type="match status" value="1"/>
</dbReference>
<comment type="caution">
    <text evidence="14">The sequence shown here is derived from an EMBL/GenBank/DDBJ whole genome shotgun (WGS) entry which is preliminary data.</text>
</comment>
<keyword evidence="4 10" id="KW-0812">Transmembrane</keyword>
<gene>
    <name evidence="14" type="ORF">HQ35_09085</name>
</gene>
<evidence type="ECO:0000259" key="13">
    <source>
        <dbReference type="Pfam" id="PF07715"/>
    </source>
</evidence>
<keyword evidence="8" id="KW-0675">Receptor</keyword>
<evidence type="ECO:0008006" key="16">
    <source>
        <dbReference type="Google" id="ProtNLM"/>
    </source>
</evidence>
<dbReference type="RefSeq" id="WP_036852636.1">
    <property type="nucleotide sequence ID" value="NZ_JQJD01000057.1"/>
</dbReference>
<evidence type="ECO:0000256" key="11">
    <source>
        <dbReference type="RuleBase" id="RU003357"/>
    </source>
</evidence>
<dbReference type="Proteomes" id="UP000030125">
    <property type="component" value="Unassembled WGS sequence"/>
</dbReference>
<dbReference type="STRING" id="36874.HQ34_02855"/>
<dbReference type="SUPFAM" id="SSF49464">
    <property type="entry name" value="Carboxypeptidase regulatory domain-like"/>
    <property type="match status" value="1"/>
</dbReference>
<dbReference type="InterPro" id="IPR036942">
    <property type="entry name" value="Beta-barrel_TonB_sf"/>
</dbReference>
<comment type="subcellular location">
    <subcellularLocation>
        <location evidence="1 10">Cell outer membrane</location>
        <topology evidence="1 10">Multi-pass membrane protein</topology>
    </subcellularLocation>
</comment>
<dbReference type="GO" id="GO:0015344">
    <property type="term" value="F:siderophore uptake transmembrane transporter activity"/>
    <property type="evidence" value="ECO:0007669"/>
    <property type="project" value="TreeGrafter"/>
</dbReference>
<dbReference type="SUPFAM" id="SSF56935">
    <property type="entry name" value="Porins"/>
    <property type="match status" value="1"/>
</dbReference>
<evidence type="ECO:0000259" key="12">
    <source>
        <dbReference type="Pfam" id="PF00593"/>
    </source>
</evidence>
<evidence type="ECO:0000256" key="2">
    <source>
        <dbReference type="ARBA" id="ARBA00022448"/>
    </source>
</evidence>
<keyword evidence="9 10" id="KW-0998">Cell outer membrane</keyword>
<evidence type="ECO:0000256" key="7">
    <source>
        <dbReference type="ARBA" id="ARBA00023136"/>
    </source>
</evidence>
<protein>
    <recommendedName>
        <fullName evidence="16">TonB-dependent receptor</fullName>
    </recommendedName>
</protein>
<evidence type="ECO:0000256" key="5">
    <source>
        <dbReference type="ARBA" id="ARBA00022729"/>
    </source>
</evidence>
<keyword evidence="5" id="KW-0732">Signal</keyword>
<dbReference type="OrthoDB" id="1151166at2"/>
<dbReference type="PANTHER" id="PTHR30069">
    <property type="entry name" value="TONB-DEPENDENT OUTER MEMBRANE RECEPTOR"/>
    <property type="match status" value="1"/>
</dbReference>
<dbReference type="Gene3D" id="2.40.170.20">
    <property type="entry name" value="TonB-dependent receptor, beta-barrel domain"/>
    <property type="match status" value="1"/>
</dbReference>
<organism evidence="14 15">
    <name type="scientific">Porphyromonas cangingivalis</name>
    <dbReference type="NCBI Taxonomy" id="36874"/>
    <lineage>
        <taxon>Bacteria</taxon>
        <taxon>Pseudomonadati</taxon>
        <taxon>Bacteroidota</taxon>
        <taxon>Bacteroidia</taxon>
        <taxon>Bacteroidales</taxon>
        <taxon>Porphyromonadaceae</taxon>
        <taxon>Porphyromonas</taxon>
    </lineage>
</organism>
<proteinExistence type="inferred from homology"/>
<comment type="similarity">
    <text evidence="10 11">Belongs to the TonB-dependent receptor family.</text>
</comment>
<evidence type="ECO:0000313" key="15">
    <source>
        <dbReference type="Proteomes" id="UP000030125"/>
    </source>
</evidence>
<accession>A0A0A2EIN4</accession>
<keyword evidence="2 10" id="KW-0813">Transport</keyword>
<evidence type="ECO:0000313" key="14">
    <source>
        <dbReference type="EMBL" id="KGN78788.1"/>
    </source>
</evidence>
<evidence type="ECO:0000256" key="3">
    <source>
        <dbReference type="ARBA" id="ARBA00022452"/>
    </source>
</evidence>
<dbReference type="GO" id="GO:0044718">
    <property type="term" value="P:siderophore transmembrane transport"/>
    <property type="evidence" value="ECO:0007669"/>
    <property type="project" value="TreeGrafter"/>
</dbReference>
<keyword evidence="6 11" id="KW-0798">TonB box</keyword>
<dbReference type="PROSITE" id="PS52016">
    <property type="entry name" value="TONB_DEPENDENT_REC_3"/>
    <property type="match status" value="1"/>
</dbReference>
<dbReference type="EMBL" id="JQJD01000057">
    <property type="protein sequence ID" value="KGN78788.1"/>
    <property type="molecule type" value="Genomic_DNA"/>
</dbReference>
<dbReference type="Pfam" id="PF07715">
    <property type="entry name" value="Plug"/>
    <property type="match status" value="1"/>
</dbReference>
<evidence type="ECO:0000256" key="10">
    <source>
        <dbReference type="PROSITE-ProRule" id="PRU01360"/>
    </source>
</evidence>
<dbReference type="InterPro" id="IPR037066">
    <property type="entry name" value="Plug_dom_sf"/>
</dbReference>
<evidence type="ECO:0000256" key="9">
    <source>
        <dbReference type="ARBA" id="ARBA00023237"/>
    </source>
</evidence>
<evidence type="ECO:0000256" key="4">
    <source>
        <dbReference type="ARBA" id="ARBA00022692"/>
    </source>
</evidence>
<name>A0A0A2EIN4_PORCN</name>
<feature type="domain" description="TonB-dependent receptor plug" evidence="13">
    <location>
        <begin position="127"/>
        <end position="254"/>
    </location>
</feature>
<keyword evidence="15" id="KW-1185">Reference proteome</keyword>
<dbReference type="InterPro" id="IPR012910">
    <property type="entry name" value="Plug_dom"/>
</dbReference>